<gene>
    <name evidence="1" type="ORF">DFR34_102106</name>
</gene>
<protein>
    <submittedName>
        <fullName evidence="1">Uncharacterized protein</fullName>
    </submittedName>
</protein>
<reference evidence="1 2" key="1">
    <citation type="submission" date="2018-05" db="EMBL/GenBank/DDBJ databases">
        <title>Genomic Encyclopedia of Type Strains, Phase IV (KMG-IV): sequencing the most valuable type-strain genomes for metagenomic binning, comparative biology and taxonomic classification.</title>
        <authorList>
            <person name="Goeker M."/>
        </authorList>
    </citation>
    <scope>NUCLEOTIDE SEQUENCE [LARGE SCALE GENOMIC DNA]</scope>
    <source>
        <strain evidence="1 2">DSM 29661</strain>
    </source>
</reference>
<proteinExistence type="predicted"/>
<comment type="caution">
    <text evidence="1">The sequence shown here is derived from an EMBL/GenBank/DDBJ whole genome shotgun (WGS) entry which is preliminary data.</text>
</comment>
<accession>A0A318KU27</accession>
<evidence type="ECO:0000313" key="1">
    <source>
        <dbReference type="EMBL" id="PXX81270.1"/>
    </source>
</evidence>
<dbReference type="RefSeq" id="WP_110389582.1">
    <property type="nucleotide sequence ID" value="NZ_JAKLKZ010000005.1"/>
</dbReference>
<evidence type="ECO:0000313" key="2">
    <source>
        <dbReference type="Proteomes" id="UP000247555"/>
    </source>
</evidence>
<dbReference type="OrthoDB" id="9770329at2"/>
<sequence>MRGLWRAVQACGVVALLAVAGVACEQRNPVFIGIWMCGDMELQFSGDGRFRWRSVDGDELNGNFHLVRDGSAYRIDYQPVRWAVQEKRYIPTRYPVDGFYLSATPSGEGDDMLACQRKRVRGAARVLSWLDEGP</sequence>
<dbReference type="EMBL" id="QJKI01000002">
    <property type="protein sequence ID" value="PXX81270.1"/>
    <property type="molecule type" value="Genomic_DNA"/>
</dbReference>
<name>A0A318KU27_9NEIS</name>
<keyword evidence="2" id="KW-1185">Reference proteome</keyword>
<dbReference type="AlphaFoldDB" id="A0A318KU27"/>
<dbReference type="PROSITE" id="PS51257">
    <property type="entry name" value="PROKAR_LIPOPROTEIN"/>
    <property type="match status" value="1"/>
</dbReference>
<dbReference type="Proteomes" id="UP000247555">
    <property type="component" value="Unassembled WGS sequence"/>
</dbReference>
<organism evidence="1 2">
    <name type="scientific">Rivihabitans pingtungensis</name>
    <dbReference type="NCBI Taxonomy" id="1054498"/>
    <lineage>
        <taxon>Bacteria</taxon>
        <taxon>Pseudomonadati</taxon>
        <taxon>Pseudomonadota</taxon>
        <taxon>Betaproteobacteria</taxon>
        <taxon>Neisseriales</taxon>
        <taxon>Aquaspirillaceae</taxon>
        <taxon>Rivihabitans</taxon>
    </lineage>
</organism>